<dbReference type="Proteomes" id="UP000035704">
    <property type="component" value="Chromosome"/>
</dbReference>
<keyword evidence="3" id="KW-0812">Transmembrane</keyword>
<reference evidence="6 7" key="1">
    <citation type="submission" date="2014-10" db="EMBL/GenBank/DDBJ databases">
        <title>Genome sequence of Clostridium aceticum DSM 1496.</title>
        <authorList>
            <person name="Poehlein A."/>
            <person name="Schiel-Bengelsdorf B."/>
            <person name="Gottschalk G."/>
            <person name="Duerre P."/>
            <person name="Daniel R."/>
        </authorList>
    </citation>
    <scope>NUCLEOTIDE SEQUENCE [LARGE SCALE GENOMIC DNA]</scope>
    <source>
        <strain evidence="6 7">DSM 1496</strain>
    </source>
</reference>
<dbReference type="InterPro" id="IPR005538">
    <property type="entry name" value="LrgA/CidA"/>
</dbReference>
<evidence type="ECO:0000256" key="3">
    <source>
        <dbReference type="ARBA" id="ARBA00022692"/>
    </source>
</evidence>
<evidence type="ECO:0000256" key="2">
    <source>
        <dbReference type="ARBA" id="ARBA00022475"/>
    </source>
</evidence>
<keyword evidence="6" id="KW-0378">Hydrolase</keyword>
<gene>
    <name evidence="6" type="ORF">CACET_c37530</name>
</gene>
<proteinExistence type="predicted"/>
<evidence type="ECO:0000313" key="7">
    <source>
        <dbReference type="Proteomes" id="UP000035704"/>
    </source>
</evidence>
<dbReference type="Pfam" id="PF03788">
    <property type="entry name" value="LrgA"/>
    <property type="match status" value="1"/>
</dbReference>
<name>A0A0D8IAG2_9CLOT</name>
<dbReference type="PANTHER" id="PTHR33931">
    <property type="entry name" value="HOLIN-LIKE PROTEIN CIDA-RELATED"/>
    <property type="match status" value="1"/>
</dbReference>
<dbReference type="RefSeq" id="WP_044825522.1">
    <property type="nucleotide sequence ID" value="NZ_CP009687.1"/>
</dbReference>
<keyword evidence="5" id="KW-0472">Membrane</keyword>
<dbReference type="PATRIC" id="fig|84022.5.peg.1001"/>
<dbReference type="GO" id="GO:0016787">
    <property type="term" value="F:hydrolase activity"/>
    <property type="evidence" value="ECO:0007669"/>
    <property type="project" value="UniProtKB-KW"/>
</dbReference>
<dbReference type="STRING" id="84022.CACET_c37530"/>
<dbReference type="OrthoDB" id="3176438at2"/>
<keyword evidence="2" id="KW-1003">Cell membrane</keyword>
<dbReference type="AlphaFoldDB" id="A0A0D8IAG2"/>
<dbReference type="PANTHER" id="PTHR33931:SF2">
    <property type="entry name" value="HOLIN-LIKE PROTEIN CIDA"/>
    <property type="match status" value="1"/>
</dbReference>
<sequence length="122" mass="13498">MAIFRQLCIILIVCLAGEFANKVIGIPIPANVLGMIFMLILLLTGIVKLEMIDKITKFLLDHLAFFFIPTSVSLLANLHLIQEQWLAIVSVILLSTVIVMGVTGLTIQLIRKKIAVKEKKTA</sequence>
<evidence type="ECO:0000256" key="5">
    <source>
        <dbReference type="ARBA" id="ARBA00023136"/>
    </source>
</evidence>
<keyword evidence="7" id="KW-1185">Reference proteome</keyword>
<dbReference type="KEGG" id="cace:CACET_c37530"/>
<comment type="subcellular location">
    <subcellularLocation>
        <location evidence="1">Cell membrane</location>
        <topology evidence="1">Multi-pass membrane protein</topology>
    </subcellularLocation>
</comment>
<evidence type="ECO:0000256" key="4">
    <source>
        <dbReference type="ARBA" id="ARBA00022989"/>
    </source>
</evidence>
<accession>A0A0D8IAG2</accession>
<evidence type="ECO:0000256" key="1">
    <source>
        <dbReference type="ARBA" id="ARBA00004651"/>
    </source>
</evidence>
<keyword evidence="4" id="KW-1133">Transmembrane helix</keyword>
<organism evidence="6 7">
    <name type="scientific">Clostridium aceticum</name>
    <dbReference type="NCBI Taxonomy" id="84022"/>
    <lineage>
        <taxon>Bacteria</taxon>
        <taxon>Bacillati</taxon>
        <taxon>Bacillota</taxon>
        <taxon>Clostridia</taxon>
        <taxon>Eubacteriales</taxon>
        <taxon>Clostridiaceae</taxon>
        <taxon>Clostridium</taxon>
    </lineage>
</organism>
<protein>
    <submittedName>
        <fullName evidence="6">Murein hydrolase effector LrgA</fullName>
    </submittedName>
</protein>
<evidence type="ECO:0000313" key="6">
    <source>
        <dbReference type="EMBL" id="AKL97181.1"/>
    </source>
</evidence>
<dbReference type="GO" id="GO:0005886">
    <property type="term" value="C:plasma membrane"/>
    <property type="evidence" value="ECO:0007669"/>
    <property type="project" value="UniProtKB-SubCell"/>
</dbReference>
<dbReference type="EMBL" id="CP009687">
    <property type="protein sequence ID" value="AKL97181.1"/>
    <property type="molecule type" value="Genomic_DNA"/>
</dbReference>